<evidence type="ECO:0000313" key="2">
    <source>
        <dbReference type="EMBL" id="CEL00335.1"/>
    </source>
</evidence>
<feature type="compositionally biased region" description="Polar residues" evidence="1">
    <location>
        <begin position="18"/>
        <end position="31"/>
    </location>
</feature>
<feature type="non-terminal residue" evidence="2">
    <location>
        <position position="1"/>
    </location>
</feature>
<protein>
    <submittedName>
        <fullName evidence="2">Uncharacterized protein</fullName>
    </submittedName>
</protein>
<dbReference type="AlphaFoldDB" id="A0A0B7C7D6"/>
<feature type="compositionally biased region" description="Polar residues" evidence="1">
    <location>
        <begin position="65"/>
        <end position="75"/>
    </location>
</feature>
<name>A0A0B7C7D6_9EUPU</name>
<feature type="compositionally biased region" description="Polar residues" evidence="1">
    <location>
        <begin position="47"/>
        <end position="57"/>
    </location>
</feature>
<feature type="region of interest" description="Disordered" evidence="1">
    <location>
        <begin position="1"/>
        <end position="81"/>
    </location>
</feature>
<proteinExistence type="predicted"/>
<evidence type="ECO:0000256" key="1">
    <source>
        <dbReference type="SAM" id="MobiDB-lite"/>
    </source>
</evidence>
<accession>A0A0B7C7D6</accession>
<feature type="non-terminal residue" evidence="2">
    <location>
        <position position="81"/>
    </location>
</feature>
<organism evidence="2">
    <name type="scientific">Arion vulgaris</name>
    <dbReference type="NCBI Taxonomy" id="1028688"/>
    <lineage>
        <taxon>Eukaryota</taxon>
        <taxon>Metazoa</taxon>
        <taxon>Spiralia</taxon>
        <taxon>Lophotrochozoa</taxon>
        <taxon>Mollusca</taxon>
        <taxon>Gastropoda</taxon>
        <taxon>Heterobranchia</taxon>
        <taxon>Euthyneura</taxon>
        <taxon>Panpulmonata</taxon>
        <taxon>Eupulmonata</taxon>
        <taxon>Stylommatophora</taxon>
        <taxon>Helicina</taxon>
        <taxon>Arionoidea</taxon>
        <taxon>Arionidae</taxon>
        <taxon>Arion</taxon>
    </lineage>
</organism>
<dbReference type="EMBL" id="HACG01053464">
    <property type="protein sequence ID" value="CEL00335.1"/>
    <property type="molecule type" value="Transcribed_RNA"/>
</dbReference>
<reference evidence="2" key="1">
    <citation type="submission" date="2014-12" db="EMBL/GenBank/DDBJ databases">
        <title>Insight into the proteome of Arion vulgaris.</title>
        <authorList>
            <person name="Aradska J."/>
            <person name="Bulat T."/>
            <person name="Smidak R."/>
            <person name="Sarate P."/>
            <person name="Gangsoo J."/>
            <person name="Sialana F."/>
            <person name="Bilban M."/>
            <person name="Lubec G."/>
        </authorList>
    </citation>
    <scope>NUCLEOTIDE SEQUENCE</scope>
    <source>
        <tissue evidence="2">Skin</tissue>
    </source>
</reference>
<sequence length="81" mass="8866">QPTSYFSEHHGSKLAQFSPGSILSQSHNIRTLSPHSQQHQHDSVSSANSTCARSLQYSKPHKTYSHSNAKGNSPCHSPIIV</sequence>
<gene>
    <name evidence="2" type="primary">ORF223439</name>
</gene>